<feature type="transmembrane region" description="Helical" evidence="1">
    <location>
        <begin position="299"/>
        <end position="319"/>
    </location>
</feature>
<dbReference type="PANTHER" id="PTHR38815:SF1">
    <property type="entry name" value="DUF373 FAMILY PROTEIN"/>
    <property type="match status" value="1"/>
</dbReference>
<keyword evidence="1" id="KW-1133">Transmembrane helix</keyword>
<evidence type="ECO:0000313" key="2">
    <source>
        <dbReference type="EMBL" id="KPQ44471.1"/>
    </source>
</evidence>
<feature type="transmembrane region" description="Helical" evidence="1">
    <location>
        <begin position="220"/>
        <end position="247"/>
    </location>
</feature>
<proteinExistence type="predicted"/>
<keyword evidence="1" id="KW-0472">Membrane</keyword>
<evidence type="ECO:0000256" key="1">
    <source>
        <dbReference type="SAM" id="Phobius"/>
    </source>
</evidence>
<comment type="caution">
    <text evidence="2">The sequence shown here is derived from an EMBL/GenBank/DDBJ whole genome shotgun (WGS) entry which is preliminary data.</text>
</comment>
<evidence type="ECO:0000313" key="3">
    <source>
        <dbReference type="Proteomes" id="UP000050360"/>
    </source>
</evidence>
<keyword evidence="1 2" id="KW-0812">Transmembrane</keyword>
<dbReference type="Pfam" id="PF04123">
    <property type="entry name" value="DUF373"/>
    <property type="match status" value="1"/>
</dbReference>
<gene>
    <name evidence="2" type="ORF">MPEBLZ_00935</name>
</gene>
<sequence length="365" mass="40544">MHTLIICIDRDNDLGEKGKVESPVIGRAANIDAAVRLASSDPEDSDINTIFGGINVYDKLIAQKESVEIVSIAGDKKVGILADRKIAEQLDRILLELKPLKVILVSDGAEDESVLPIIQSRIKVDAVHRIIVKQHENLESTYYIIKKAFNDPKISHTFFVPIGLVFLIYSISLYFDRPEVAVMAITASIGLYMLFRGTGFDDTVDSFKGTMMKSLYGGKITFVMYLAAIILSLIGTVQGGIALWDYYNEPILVGYLVLLMGYINASIWWYAIAGVIINIGIIFDLHLDKEKIGRHWSHPFFVFAAGIILWAGSTYILVIREAMDTYPIINNGRQFVLGSVTLAVLIAVTGAWISARTTRNRISKR</sequence>
<feature type="transmembrane region" description="Helical" evidence="1">
    <location>
        <begin position="335"/>
        <end position="355"/>
    </location>
</feature>
<reference evidence="2 3" key="1">
    <citation type="submission" date="2015-09" db="EMBL/GenBank/DDBJ databases">
        <title>A metagenomics-based metabolic model of nitrate-dependent anaerobic oxidation of methane by Methanoperedens-like archaea.</title>
        <authorList>
            <person name="Arshad A."/>
            <person name="Speth D.R."/>
            <person name="De Graaf R.M."/>
            <person name="Op Den Camp H.J."/>
            <person name="Jetten M.S."/>
            <person name="Welte C.U."/>
        </authorList>
    </citation>
    <scope>NUCLEOTIDE SEQUENCE [LARGE SCALE GENOMIC DNA]</scope>
</reference>
<dbReference type="Proteomes" id="UP000050360">
    <property type="component" value="Unassembled WGS sequence"/>
</dbReference>
<dbReference type="EMBL" id="LKCM01000080">
    <property type="protein sequence ID" value="KPQ44471.1"/>
    <property type="molecule type" value="Genomic_DNA"/>
</dbReference>
<protein>
    <submittedName>
        <fullName evidence="2">Transmembrane protein</fullName>
    </submittedName>
</protein>
<name>A0A0P8CM69_9EURY</name>
<feature type="transmembrane region" description="Helical" evidence="1">
    <location>
        <begin position="154"/>
        <end position="175"/>
    </location>
</feature>
<dbReference type="InterPro" id="IPR007254">
    <property type="entry name" value="DUF373"/>
</dbReference>
<dbReference type="PANTHER" id="PTHR38815">
    <property type="entry name" value="HYPOTHETICAL MEMBRANE PROTEIN, CONSERVED, DUF373 FAMILY"/>
    <property type="match status" value="1"/>
</dbReference>
<feature type="transmembrane region" description="Helical" evidence="1">
    <location>
        <begin position="181"/>
        <end position="199"/>
    </location>
</feature>
<dbReference type="AlphaFoldDB" id="A0A0P8CM69"/>
<organism evidence="2 3">
    <name type="scientific">Candidatus Methanoperedens nitratireducens</name>
    <dbReference type="NCBI Taxonomy" id="1392998"/>
    <lineage>
        <taxon>Archaea</taxon>
        <taxon>Methanobacteriati</taxon>
        <taxon>Methanobacteriota</taxon>
        <taxon>Stenosarchaea group</taxon>
        <taxon>Methanomicrobia</taxon>
        <taxon>Methanosarcinales</taxon>
        <taxon>ANME-2 cluster</taxon>
        <taxon>Candidatus Methanoperedentaceae</taxon>
        <taxon>Candidatus Methanoperedens</taxon>
    </lineage>
</organism>
<accession>A0A0P8CM69</accession>
<feature type="transmembrane region" description="Helical" evidence="1">
    <location>
        <begin position="267"/>
        <end position="287"/>
    </location>
</feature>